<evidence type="ECO:0000256" key="4">
    <source>
        <dbReference type="ARBA" id="ARBA00022679"/>
    </source>
</evidence>
<dbReference type="InterPro" id="IPR045088">
    <property type="entry name" value="ALAT1/2-like"/>
</dbReference>
<evidence type="ECO:0000313" key="8">
    <source>
        <dbReference type="EMBL" id="KAF0852477.1"/>
    </source>
</evidence>
<dbReference type="AlphaFoldDB" id="A0A8K0AIP5"/>
<keyword evidence="9" id="KW-1185">Reference proteome</keyword>
<evidence type="ECO:0000313" key="9">
    <source>
        <dbReference type="Proteomes" id="UP000799049"/>
    </source>
</evidence>
<dbReference type="EMBL" id="VRVR01000034">
    <property type="protein sequence ID" value="KAF0852477.1"/>
    <property type="molecule type" value="Genomic_DNA"/>
</dbReference>
<reference evidence="8" key="1">
    <citation type="submission" date="2019-09" db="EMBL/GenBank/DDBJ databases">
        <title>The Mitochondrial Proteome of the Jakobid, Andalucia godoyi, a Protist With the Most Gene-Rich and Bacteria-Like Mitochondrial Genome.</title>
        <authorList>
            <person name="Gray M.W."/>
            <person name="Burger G."/>
            <person name="Derelle R."/>
            <person name="Klimes V."/>
            <person name="Leger M."/>
            <person name="Sarrasin M."/>
            <person name="Vlcek C."/>
            <person name="Roger A.J."/>
            <person name="Elias M."/>
            <person name="Lang B.F."/>
        </authorList>
    </citation>
    <scope>NUCLEOTIDE SEQUENCE</scope>
    <source>
        <strain evidence="8">And28</strain>
    </source>
</reference>
<comment type="subunit">
    <text evidence="2">Homodimer.</text>
</comment>
<dbReference type="Proteomes" id="UP000799049">
    <property type="component" value="Unassembled WGS sequence"/>
</dbReference>
<dbReference type="CDD" id="cd00609">
    <property type="entry name" value="AAT_like"/>
    <property type="match status" value="1"/>
</dbReference>
<dbReference type="Gene3D" id="1.10.287.1970">
    <property type="match status" value="1"/>
</dbReference>
<dbReference type="PANTHER" id="PTHR11751:SF29">
    <property type="entry name" value="ALANINE TRANSAMINASE"/>
    <property type="match status" value="1"/>
</dbReference>
<protein>
    <submittedName>
        <fullName evidence="8">Mitochondrial alanine aminotransferase (Alanine transaminase)</fullName>
    </submittedName>
</protein>
<comment type="cofactor">
    <cofactor evidence="1">
        <name>pyridoxal 5'-phosphate</name>
        <dbReference type="ChEBI" id="CHEBI:597326"/>
    </cofactor>
</comment>
<keyword evidence="5" id="KW-0663">Pyridoxal phosphate</keyword>
<dbReference type="OrthoDB" id="1732682at2759"/>
<dbReference type="InterPro" id="IPR004839">
    <property type="entry name" value="Aminotransferase_I/II_large"/>
</dbReference>
<dbReference type="InterPro" id="IPR015422">
    <property type="entry name" value="PyrdxlP-dep_Trfase_small"/>
</dbReference>
<dbReference type="UniPathway" id="UPA00528">
    <property type="reaction ID" value="UER00586"/>
</dbReference>
<evidence type="ECO:0000256" key="3">
    <source>
        <dbReference type="ARBA" id="ARBA00022576"/>
    </source>
</evidence>
<dbReference type="GO" id="GO:0042853">
    <property type="term" value="P:L-alanine catabolic process"/>
    <property type="evidence" value="ECO:0007669"/>
    <property type="project" value="UniProtKB-UniPathway"/>
</dbReference>
<evidence type="ECO:0000259" key="7">
    <source>
        <dbReference type="Pfam" id="PF00155"/>
    </source>
</evidence>
<keyword evidence="4" id="KW-0808">Transferase</keyword>
<proteinExistence type="inferred from homology"/>
<evidence type="ECO:0000256" key="6">
    <source>
        <dbReference type="ARBA" id="ARBA00025785"/>
    </source>
</evidence>
<dbReference type="FunFam" id="1.10.287.1970:FF:000001">
    <property type="entry name" value="Alanine aminotransferase 2"/>
    <property type="match status" value="1"/>
</dbReference>
<name>A0A8K0AIP5_ANDGO</name>
<dbReference type="FunFam" id="3.40.640.10:FF:000012">
    <property type="entry name" value="alanine aminotransferase 2"/>
    <property type="match status" value="1"/>
</dbReference>
<dbReference type="InterPro" id="IPR015421">
    <property type="entry name" value="PyrdxlP-dep_Trfase_major"/>
</dbReference>
<dbReference type="SUPFAM" id="SSF53383">
    <property type="entry name" value="PLP-dependent transferases"/>
    <property type="match status" value="1"/>
</dbReference>
<sequence length="498" mass="53850">MLTRRMLSSAAHVAKNTPDHGRVLTVDKLSPAILNAEYAVRGELVIRAGKLESEGRKIIYCNIGNPHQLGQKPITFFRQVLAATQYPELISSSGLAEDAKARAAEYLANIPGGTGAYSHSQGIPIVRKQVADFITARDKVAAKADPEEIFLTDGASPGIQRVLSLLIDPTLPFSSKAATGKARKHGILIPIPQYPLYSASITLLGGAQVGYELDEERGWELSIDSMKKQVTAARAQGIEPRAIVVINPGNPTGQCLSAQNVAEVINFAEQEGLVVLADEVYQVNTYRADRPFVSFKAEAVKNKSHVELFSFHSVSKGVLGECGRRGGYFECYNIDGAVKEQLYKLASVSLCSNVDGQIMTGLMVQPPKKGDPSFAQYNAEVSELYASLARRAKTLTAALDGLHGMSCNFTEGALYAFPQVMLPAKAVAAAKAAGKNPDTFYCLQMLEETGICVVPGSGFGQKNGTFHFRTTILPQESVMSQVVEKIANFHNSFIKKYE</sequence>
<dbReference type="InterPro" id="IPR015424">
    <property type="entry name" value="PyrdxlP-dep_Trfase"/>
</dbReference>
<gene>
    <name evidence="8" type="ORF">ANDGO_06911</name>
</gene>
<evidence type="ECO:0000256" key="5">
    <source>
        <dbReference type="ARBA" id="ARBA00022898"/>
    </source>
</evidence>
<comment type="caution">
    <text evidence="8">The sequence shown here is derived from an EMBL/GenBank/DDBJ whole genome shotgun (WGS) entry which is preliminary data.</text>
</comment>
<dbReference type="GO" id="GO:0004021">
    <property type="term" value="F:L-alanine:2-oxoglutarate aminotransferase activity"/>
    <property type="evidence" value="ECO:0007669"/>
    <property type="project" value="TreeGrafter"/>
</dbReference>
<dbReference type="PANTHER" id="PTHR11751">
    <property type="entry name" value="ALANINE AMINOTRANSFERASE"/>
    <property type="match status" value="1"/>
</dbReference>
<dbReference type="FunFam" id="3.90.1150.10:FF:000010">
    <property type="entry name" value="Alanine aminotransferase 2"/>
    <property type="match status" value="1"/>
</dbReference>
<dbReference type="Gene3D" id="3.90.1150.10">
    <property type="entry name" value="Aspartate Aminotransferase, domain 1"/>
    <property type="match status" value="1"/>
</dbReference>
<comment type="similarity">
    <text evidence="6">Belongs to the class-I pyridoxal-phosphate-dependent aminotransferase family. Alanine aminotransferase subfamily.</text>
</comment>
<keyword evidence="3 8" id="KW-0032">Aminotransferase</keyword>
<dbReference type="GO" id="GO:0030170">
    <property type="term" value="F:pyridoxal phosphate binding"/>
    <property type="evidence" value="ECO:0007669"/>
    <property type="project" value="InterPro"/>
</dbReference>
<accession>A0A8K0AIP5</accession>
<evidence type="ECO:0000256" key="2">
    <source>
        <dbReference type="ARBA" id="ARBA00011738"/>
    </source>
</evidence>
<feature type="domain" description="Aminotransferase class I/classII large" evidence="7">
    <location>
        <begin position="85"/>
        <end position="486"/>
    </location>
</feature>
<dbReference type="Pfam" id="PF00155">
    <property type="entry name" value="Aminotran_1_2"/>
    <property type="match status" value="1"/>
</dbReference>
<dbReference type="Gene3D" id="3.40.640.10">
    <property type="entry name" value="Type I PLP-dependent aspartate aminotransferase-like (Major domain)"/>
    <property type="match status" value="1"/>
</dbReference>
<evidence type="ECO:0000256" key="1">
    <source>
        <dbReference type="ARBA" id="ARBA00001933"/>
    </source>
</evidence>
<organism evidence="8 9">
    <name type="scientific">Andalucia godoyi</name>
    <name type="common">Flagellate</name>
    <dbReference type="NCBI Taxonomy" id="505711"/>
    <lineage>
        <taxon>Eukaryota</taxon>
        <taxon>Discoba</taxon>
        <taxon>Jakobida</taxon>
        <taxon>Andalucina</taxon>
        <taxon>Andaluciidae</taxon>
        <taxon>Andalucia</taxon>
    </lineage>
</organism>